<comment type="caution">
    <text evidence="2">The sequence shown here is derived from an EMBL/GenBank/DDBJ whole genome shotgun (WGS) entry which is preliminary data.</text>
</comment>
<dbReference type="RefSeq" id="WP_150032977.1">
    <property type="nucleotide sequence ID" value="NZ_VWSH01000003.1"/>
</dbReference>
<dbReference type="Proteomes" id="UP000323632">
    <property type="component" value="Unassembled WGS sequence"/>
</dbReference>
<dbReference type="PANTHER" id="PTHR32234:SF0">
    <property type="entry name" value="THIOL:DISULFIDE INTERCHANGE PROTEIN DSBD"/>
    <property type="match status" value="1"/>
</dbReference>
<proteinExistence type="predicted"/>
<gene>
    <name evidence="2" type="ORF">F0919_11830</name>
</gene>
<dbReference type="Gene3D" id="3.40.30.10">
    <property type="entry name" value="Glutaredoxin"/>
    <property type="match status" value="1"/>
</dbReference>
<keyword evidence="3" id="KW-1185">Reference proteome</keyword>
<dbReference type="PANTHER" id="PTHR32234">
    <property type="entry name" value="THIOL:DISULFIDE INTERCHANGE PROTEIN DSBD"/>
    <property type="match status" value="1"/>
</dbReference>
<dbReference type="GO" id="GO:0015035">
    <property type="term" value="F:protein-disulfide reductase activity"/>
    <property type="evidence" value="ECO:0007669"/>
    <property type="project" value="TreeGrafter"/>
</dbReference>
<dbReference type="EMBL" id="VWSH01000003">
    <property type="protein sequence ID" value="KAA5533229.1"/>
    <property type="molecule type" value="Genomic_DNA"/>
</dbReference>
<dbReference type="SUPFAM" id="SSF52833">
    <property type="entry name" value="Thioredoxin-like"/>
    <property type="match status" value="1"/>
</dbReference>
<dbReference type="Pfam" id="PF13899">
    <property type="entry name" value="Thioredoxin_7"/>
    <property type="match status" value="1"/>
</dbReference>
<evidence type="ECO:0000313" key="3">
    <source>
        <dbReference type="Proteomes" id="UP000323632"/>
    </source>
</evidence>
<reference evidence="2 3" key="1">
    <citation type="submission" date="2019-09" db="EMBL/GenBank/DDBJ databases">
        <title>Genome sequence and assembly of Taibaiella sp.</title>
        <authorList>
            <person name="Chhetri G."/>
        </authorList>
    </citation>
    <scope>NUCLEOTIDE SEQUENCE [LARGE SCALE GENOMIC DNA]</scope>
    <source>
        <strain evidence="2 3">KVB11</strain>
    </source>
</reference>
<feature type="chain" id="PRO_5024416666" evidence="1">
    <location>
        <begin position="20"/>
        <end position="165"/>
    </location>
</feature>
<keyword evidence="1" id="KW-0732">Signal</keyword>
<sequence length="165" mass="18851">MKKLLIFASFILFAFASQAQENTKEKLYDTAANPQTDIKKAIILAKKEHKNILLQVGGNWCIWCKRFHQTVAGNDTLNQLMQQNYVVLHVNYDQYNKNASIWKTLGYPQRFGFPVFVILDESGKQIHIQNSSYLEEGKGYNNGKIEDFFNAWTPAAIQGKTLKGS</sequence>
<evidence type="ECO:0000256" key="1">
    <source>
        <dbReference type="SAM" id="SignalP"/>
    </source>
</evidence>
<accession>A0A5M6CJE5</accession>
<evidence type="ECO:0000313" key="2">
    <source>
        <dbReference type="EMBL" id="KAA5533229.1"/>
    </source>
</evidence>
<organism evidence="2 3">
    <name type="scientific">Taibaiella lutea</name>
    <dbReference type="NCBI Taxonomy" id="2608001"/>
    <lineage>
        <taxon>Bacteria</taxon>
        <taxon>Pseudomonadati</taxon>
        <taxon>Bacteroidota</taxon>
        <taxon>Chitinophagia</taxon>
        <taxon>Chitinophagales</taxon>
        <taxon>Chitinophagaceae</taxon>
        <taxon>Taibaiella</taxon>
    </lineage>
</organism>
<dbReference type="GO" id="GO:0045454">
    <property type="term" value="P:cell redox homeostasis"/>
    <property type="evidence" value="ECO:0007669"/>
    <property type="project" value="TreeGrafter"/>
</dbReference>
<dbReference type="InterPro" id="IPR036249">
    <property type="entry name" value="Thioredoxin-like_sf"/>
</dbReference>
<dbReference type="AlphaFoldDB" id="A0A5M6CJE5"/>
<name>A0A5M6CJE5_9BACT</name>
<protein>
    <submittedName>
        <fullName evidence="2">Thioredoxin family protein</fullName>
    </submittedName>
</protein>
<feature type="signal peptide" evidence="1">
    <location>
        <begin position="1"/>
        <end position="19"/>
    </location>
</feature>